<feature type="transmembrane region" description="Helical" evidence="1">
    <location>
        <begin position="52"/>
        <end position="71"/>
    </location>
</feature>
<feature type="transmembrane region" description="Helical" evidence="1">
    <location>
        <begin position="178"/>
        <end position="198"/>
    </location>
</feature>
<evidence type="ECO:0000313" key="2">
    <source>
        <dbReference type="EMBL" id="KAF7300594.1"/>
    </source>
</evidence>
<feature type="transmembrane region" description="Helical" evidence="1">
    <location>
        <begin position="247"/>
        <end position="265"/>
    </location>
</feature>
<comment type="caution">
    <text evidence="2">The sequence shown here is derived from an EMBL/GenBank/DDBJ whole genome shotgun (WGS) entry which is preliminary data.</text>
</comment>
<dbReference type="EMBL" id="JACAZE010000013">
    <property type="protein sequence ID" value="KAF7300594.1"/>
    <property type="molecule type" value="Genomic_DNA"/>
</dbReference>
<reference evidence="2" key="1">
    <citation type="submission" date="2020-05" db="EMBL/GenBank/DDBJ databases">
        <title>Mycena genomes resolve the evolution of fungal bioluminescence.</title>
        <authorList>
            <person name="Tsai I.J."/>
        </authorList>
    </citation>
    <scope>NUCLEOTIDE SEQUENCE</scope>
    <source>
        <strain evidence="2">110903Hualien_Pintung</strain>
    </source>
</reference>
<feature type="transmembrane region" description="Helical" evidence="1">
    <location>
        <begin position="83"/>
        <end position="104"/>
    </location>
</feature>
<keyword evidence="1" id="KW-0812">Transmembrane</keyword>
<evidence type="ECO:0000256" key="1">
    <source>
        <dbReference type="SAM" id="Phobius"/>
    </source>
</evidence>
<dbReference type="AlphaFoldDB" id="A0A8H6W612"/>
<dbReference type="Proteomes" id="UP000613580">
    <property type="component" value="Unassembled WGS sequence"/>
</dbReference>
<name>A0A8H6W612_MYCCL</name>
<dbReference type="OrthoDB" id="2942412at2759"/>
<feature type="transmembrane region" description="Helical" evidence="1">
    <location>
        <begin position="124"/>
        <end position="148"/>
    </location>
</feature>
<keyword evidence="1" id="KW-1133">Transmembrane helix</keyword>
<feature type="transmembrane region" description="Helical" evidence="1">
    <location>
        <begin position="20"/>
        <end position="40"/>
    </location>
</feature>
<accession>A0A8H6W612</accession>
<keyword evidence="3" id="KW-1185">Reference proteome</keyword>
<keyword evidence="1" id="KW-0472">Membrane</keyword>
<proteinExistence type="predicted"/>
<organism evidence="2 3">
    <name type="scientific">Mycena chlorophos</name>
    <name type="common">Agaric fungus</name>
    <name type="synonym">Agaricus chlorophos</name>
    <dbReference type="NCBI Taxonomy" id="658473"/>
    <lineage>
        <taxon>Eukaryota</taxon>
        <taxon>Fungi</taxon>
        <taxon>Dikarya</taxon>
        <taxon>Basidiomycota</taxon>
        <taxon>Agaricomycotina</taxon>
        <taxon>Agaricomycetes</taxon>
        <taxon>Agaricomycetidae</taxon>
        <taxon>Agaricales</taxon>
        <taxon>Marasmiineae</taxon>
        <taxon>Mycenaceae</taxon>
        <taxon>Mycena</taxon>
    </lineage>
</organism>
<sequence>MNPTSLLQRAGPISSKAAIVAFDVILFVSLAAQLAIIAIVRVARLERMKTWYLLLVSGVMFSFSFVFLVGHQTGPEPPLNYCTFSAGLIYAAPPMTAAAALFLVIELHLRLSSTLYGTKISDKFIYWAFGIVMLSQALPFWTALFVGLSDPSMIQRDPSGLYCHVAGSKVPTLLTGTILILCVSIMFFMEASTVYHLLRQRKNVKPIKVQVRASDFPYHLFVRTLLYTLAAGFAVVAAVVMNLYDDNVSVNLVPIIPVSVAVVFGTQQDMLRIIFCCRGRRVLANTADVNRVPDLGWKSAKKESESSPV</sequence>
<feature type="transmembrane region" description="Helical" evidence="1">
    <location>
        <begin position="218"/>
        <end position="241"/>
    </location>
</feature>
<evidence type="ECO:0000313" key="3">
    <source>
        <dbReference type="Proteomes" id="UP000613580"/>
    </source>
</evidence>
<gene>
    <name evidence="2" type="ORF">HMN09_00944400</name>
</gene>
<protein>
    <submittedName>
        <fullName evidence="2">Uncharacterized protein</fullName>
    </submittedName>
</protein>